<dbReference type="Gene3D" id="2.70.98.10">
    <property type="match status" value="1"/>
</dbReference>
<dbReference type="EMBL" id="CP099489">
    <property type="protein sequence ID" value="USQ79497.1"/>
    <property type="molecule type" value="Genomic_DNA"/>
</dbReference>
<gene>
    <name evidence="1" type="ORF">NF556_18145</name>
</gene>
<keyword evidence="2" id="KW-1185">Reference proteome</keyword>
<evidence type="ECO:0000313" key="2">
    <source>
        <dbReference type="Proteomes" id="UP001056455"/>
    </source>
</evidence>
<proteinExistence type="predicted"/>
<reference evidence="1" key="1">
    <citation type="submission" date="2022-06" db="EMBL/GenBank/DDBJ databases">
        <title>Ornithinimicrobium HY1793.</title>
        <authorList>
            <person name="Huang Y."/>
        </authorList>
    </citation>
    <scope>NUCLEOTIDE SEQUENCE</scope>
    <source>
        <strain evidence="1">HY1793</strain>
    </source>
</reference>
<dbReference type="Pfam" id="PF01263">
    <property type="entry name" value="Aldose_epim"/>
    <property type="match status" value="1"/>
</dbReference>
<dbReference type="PANTHER" id="PTHR10091">
    <property type="entry name" value="ALDOSE-1-EPIMERASE"/>
    <property type="match status" value="1"/>
</dbReference>
<dbReference type="InterPro" id="IPR011013">
    <property type="entry name" value="Gal_mutarotase_sf_dom"/>
</dbReference>
<evidence type="ECO:0000313" key="1">
    <source>
        <dbReference type="EMBL" id="USQ79497.1"/>
    </source>
</evidence>
<dbReference type="SUPFAM" id="SSF74650">
    <property type="entry name" value="Galactose mutarotase-like"/>
    <property type="match status" value="1"/>
</dbReference>
<organism evidence="1 2">
    <name type="scientific">Ornithinimicrobium faecis</name>
    <dbReference type="NCBI Taxonomy" id="2934158"/>
    <lineage>
        <taxon>Bacteria</taxon>
        <taxon>Bacillati</taxon>
        <taxon>Actinomycetota</taxon>
        <taxon>Actinomycetes</taxon>
        <taxon>Micrococcales</taxon>
        <taxon>Ornithinimicrobiaceae</taxon>
        <taxon>Ornithinimicrobium</taxon>
    </lineage>
</organism>
<dbReference type="InterPro" id="IPR014718">
    <property type="entry name" value="GH-type_carb-bd"/>
</dbReference>
<dbReference type="PANTHER" id="PTHR10091:SF0">
    <property type="entry name" value="GALACTOSE MUTAROTASE"/>
    <property type="match status" value="1"/>
</dbReference>
<protein>
    <submittedName>
        <fullName evidence="1">Galactose mutarotase</fullName>
    </submittedName>
</protein>
<sequence length="306" mass="33258">MPSSTSQPQTPDHVTLRAGRYTATTTAAGGALASLRHDDRDLVLPSGGQLGRPAFEGAICAPWPNRVVDGRWEHDGQQHELAITEPDRGHALHGFVHDQRWNLLESTATTARWGLDTQPQPGYPWALTLATAYELDAEGGLTWQVTAQQRPIETGPAGPAPYGVTVHPYFVAGEGPAQDWTLELPAESVLTVDERLVPQDLVPVGEASLDLRGGRMLGEQQIDHAFGGLTERVARLTTPAGSGVEVTWSADHRWVQIFTAQWDARRPRHAVALEPMTCPPDAFNSGTDLIMLTEEPVTVGWQVRAL</sequence>
<dbReference type="InterPro" id="IPR008183">
    <property type="entry name" value="Aldose_1/G6P_1-epimerase"/>
</dbReference>
<name>A0ABY4YTL2_9MICO</name>
<dbReference type="Proteomes" id="UP001056455">
    <property type="component" value="Chromosome"/>
</dbReference>
<accession>A0ABY4YTL2</accession>
<dbReference type="RefSeq" id="WP_252592604.1">
    <property type="nucleotide sequence ID" value="NZ_CP099489.1"/>
</dbReference>